<evidence type="ECO:0000313" key="2">
    <source>
        <dbReference type="Proteomes" id="UP000061569"/>
    </source>
</evidence>
<sequence>MRRLAVFSPFAGPSLDTLHQQLRSATAAQHRDLDAMLADSLDDRRGYLRYLLGMLSLVELLAPPPAAVDARSAWTEWFDPQRRALLHQDLRELGLLPLAYRPAALPASCWMGANYVLEGSALGARVLLRAAERLRLRDPRVPLAFLRHHARPGDRWPRFLDELQTLDGDLRDDAARGARHAFALVADALIEKESA</sequence>
<dbReference type="Gene3D" id="1.20.910.10">
    <property type="entry name" value="Heme oxygenase-like"/>
    <property type="match status" value="1"/>
</dbReference>
<name>A0A0S2DL23_LYSEN</name>
<evidence type="ECO:0008006" key="3">
    <source>
        <dbReference type="Google" id="ProtNLM"/>
    </source>
</evidence>
<dbReference type="AlphaFoldDB" id="A0A0S2DL23"/>
<organism evidence="1 2">
    <name type="scientific">Lysobacter enzymogenes</name>
    <dbReference type="NCBI Taxonomy" id="69"/>
    <lineage>
        <taxon>Bacteria</taxon>
        <taxon>Pseudomonadati</taxon>
        <taxon>Pseudomonadota</taxon>
        <taxon>Gammaproteobacteria</taxon>
        <taxon>Lysobacterales</taxon>
        <taxon>Lysobacteraceae</taxon>
        <taxon>Lysobacter</taxon>
    </lineage>
</organism>
<dbReference type="InterPro" id="IPR016084">
    <property type="entry name" value="Haem_Oase-like_multi-hlx"/>
</dbReference>
<dbReference type="EMBL" id="CP013140">
    <property type="protein sequence ID" value="ALN59161.1"/>
    <property type="molecule type" value="Genomic_DNA"/>
</dbReference>
<dbReference type="PATRIC" id="fig|69.6.peg.3760"/>
<proteinExistence type="predicted"/>
<evidence type="ECO:0000313" key="1">
    <source>
        <dbReference type="EMBL" id="ALN59161.1"/>
    </source>
</evidence>
<accession>A0A0S2DL23</accession>
<reference evidence="1 2" key="1">
    <citation type="submission" date="2015-11" db="EMBL/GenBank/DDBJ databases">
        <title>Genome sequences of Lysobacter enzymogenes strain C3 and Lysobacter antibioticus ATCC 29479.</title>
        <authorList>
            <person name="Kobayashi D.Y."/>
        </authorList>
    </citation>
    <scope>NUCLEOTIDE SEQUENCE [LARGE SCALE GENOMIC DNA]</scope>
    <source>
        <strain evidence="1 2">C3</strain>
    </source>
</reference>
<dbReference type="Proteomes" id="UP000061569">
    <property type="component" value="Chromosome"/>
</dbReference>
<protein>
    <recommendedName>
        <fullName evidence="3">Heme oxygenase</fullName>
    </recommendedName>
</protein>
<dbReference type="KEGG" id="lez:GLE_3818"/>
<gene>
    <name evidence="1" type="ORF">GLE_3818</name>
</gene>
<dbReference type="SUPFAM" id="SSF48613">
    <property type="entry name" value="Heme oxygenase-like"/>
    <property type="match status" value="1"/>
</dbReference>
<dbReference type="CDD" id="cd19166">
    <property type="entry name" value="HemeO-bac"/>
    <property type="match status" value="1"/>
</dbReference>
<dbReference type="STRING" id="69.GLE_3818"/>